<dbReference type="SMART" id="SM00448">
    <property type="entry name" value="REC"/>
    <property type="match status" value="1"/>
</dbReference>
<dbReference type="SUPFAM" id="SSF46689">
    <property type="entry name" value="Homeodomain-like"/>
    <property type="match status" value="2"/>
</dbReference>
<evidence type="ECO:0000313" key="7">
    <source>
        <dbReference type="EMBL" id="AEF83640.1"/>
    </source>
</evidence>
<dbReference type="Pfam" id="PF00072">
    <property type="entry name" value="Response_reg"/>
    <property type="match status" value="1"/>
</dbReference>
<dbReference type="GO" id="GO:0003700">
    <property type="term" value="F:DNA-binding transcription factor activity"/>
    <property type="evidence" value="ECO:0007669"/>
    <property type="project" value="InterPro"/>
</dbReference>
<dbReference type="RefSeq" id="WP_015707251.1">
    <property type="nucleotide sequence ID" value="NC_015578.1"/>
</dbReference>
<dbReference type="eggNOG" id="COG2207">
    <property type="taxonomic scope" value="Bacteria"/>
</dbReference>
<sequence length="499" mass="56707">MYRVLIVDDEEPVLDSYEFMLKGTGDFALAGKARTGFEALKLIYELEPDLVFMDINIPGLDGLEVITEVRKKFVPMVFILSTAYERFDLAQRAIPLGVFAYLVKPVSKKTFLGALDEVRAALKNRVPDQAPQTEDEAARQFLQKTIWKEISAEDWEGYRERFSLPSDKGIVFMAELDQDTEIWCGKIAEQLSYRHRCRWDVILNRGFFLVFEELPRDTLEGRLLGIFREIKLPPGICCYGIGEPRPGPELYQSCNGALRELQNKLNSTDMKQRERQKIVQLRHKIGIAGAEEVKKLFKSLWEEVFSSGDFTLAKMKMCALFLFLIDDCTGSYGAHSELEPPFYPAEEILALEDMAEWELWADDAFGKLLFQATLHRSGNFPLPLGKAIEYIHGHFAEGLQLSAAAEAAQVSSAYLSRLFSEHLKTNFVDYLTELRIEQAEKLILEGRMNIKEVAFAVGYQDPNYFSKIFRKTTGVLPTVYAAQGRVSSAQEGGYETDKL</sequence>
<feature type="domain" description="HTH araC/xylS-type" evidence="5">
    <location>
        <begin position="385"/>
        <end position="483"/>
    </location>
</feature>
<dbReference type="PROSITE" id="PS50110">
    <property type="entry name" value="RESPONSE_REGULATORY"/>
    <property type="match status" value="1"/>
</dbReference>
<evidence type="ECO:0000256" key="4">
    <source>
        <dbReference type="PROSITE-ProRule" id="PRU00169"/>
    </source>
</evidence>
<dbReference type="SMART" id="SM00342">
    <property type="entry name" value="HTH_ARAC"/>
    <property type="match status" value="1"/>
</dbReference>
<name>F5YNH9_TREPZ</name>
<reference evidence="7 8" key="2">
    <citation type="journal article" date="2011" name="ISME J.">
        <title>RNA-seq reveals cooperative metabolic interactions between two termite-gut spirochete species in co-culture.</title>
        <authorList>
            <person name="Rosenthal A.Z."/>
            <person name="Matson E.G."/>
            <person name="Eldar A."/>
            <person name="Leadbetter J.R."/>
        </authorList>
    </citation>
    <scope>NUCLEOTIDE SEQUENCE [LARGE SCALE GENOMIC DNA]</scope>
    <source>
        <strain evidence="8">ATCC BAA-887 / DSM 12427 / ZAS-2</strain>
    </source>
</reference>
<dbReference type="AlphaFoldDB" id="F5YNH9"/>
<organism evidence="7 8">
    <name type="scientific">Treponema primitia (strain ATCC BAA-887 / DSM 12427 / ZAS-2)</name>
    <dbReference type="NCBI Taxonomy" id="545694"/>
    <lineage>
        <taxon>Bacteria</taxon>
        <taxon>Pseudomonadati</taxon>
        <taxon>Spirochaetota</taxon>
        <taxon>Spirochaetia</taxon>
        <taxon>Spirochaetales</taxon>
        <taxon>Treponemataceae</taxon>
        <taxon>Treponema</taxon>
    </lineage>
</organism>
<evidence type="ECO:0000259" key="5">
    <source>
        <dbReference type="PROSITE" id="PS01124"/>
    </source>
</evidence>
<feature type="modified residue" description="4-aspartylphosphate" evidence="4">
    <location>
        <position position="54"/>
    </location>
</feature>
<dbReference type="InterPro" id="IPR020449">
    <property type="entry name" value="Tscrpt_reg_AraC-type_HTH"/>
</dbReference>
<keyword evidence="8" id="KW-1185">Reference proteome</keyword>
<dbReference type="HOGENOM" id="CLU_000445_5_0_12"/>
<evidence type="ECO:0000256" key="2">
    <source>
        <dbReference type="ARBA" id="ARBA00023125"/>
    </source>
</evidence>
<dbReference type="InterPro" id="IPR001789">
    <property type="entry name" value="Sig_transdc_resp-reg_receiver"/>
</dbReference>
<dbReference type="InterPro" id="IPR011006">
    <property type="entry name" value="CheY-like_superfamily"/>
</dbReference>
<keyword evidence="4" id="KW-0597">Phosphoprotein</keyword>
<dbReference type="InterPro" id="IPR009057">
    <property type="entry name" value="Homeodomain-like_sf"/>
</dbReference>
<keyword evidence="2" id="KW-0238">DNA-binding</keyword>
<evidence type="ECO:0000313" key="8">
    <source>
        <dbReference type="Proteomes" id="UP000009223"/>
    </source>
</evidence>
<dbReference type="CDD" id="cd17536">
    <property type="entry name" value="REC_YesN-like"/>
    <property type="match status" value="1"/>
</dbReference>
<evidence type="ECO:0000256" key="3">
    <source>
        <dbReference type="ARBA" id="ARBA00023163"/>
    </source>
</evidence>
<reference evidence="8" key="1">
    <citation type="submission" date="2009-12" db="EMBL/GenBank/DDBJ databases">
        <title>Complete sequence of Treponema primitia strain ZAS-2.</title>
        <authorList>
            <person name="Tetu S.G."/>
            <person name="Matson E."/>
            <person name="Ren Q."/>
            <person name="Seshadri R."/>
            <person name="Elbourne L."/>
            <person name="Hassan K.A."/>
            <person name="Durkin A."/>
            <person name="Radune D."/>
            <person name="Mohamoud Y."/>
            <person name="Shay R."/>
            <person name="Jin S."/>
            <person name="Zhang X."/>
            <person name="Lucey K."/>
            <person name="Ballor N.R."/>
            <person name="Ottesen E."/>
            <person name="Rosenthal R."/>
            <person name="Allen A."/>
            <person name="Leadbetter J.R."/>
            <person name="Paulsen I.T."/>
        </authorList>
    </citation>
    <scope>NUCLEOTIDE SEQUENCE [LARGE SCALE GENOMIC DNA]</scope>
    <source>
        <strain evidence="8">ATCC BAA-887 / DSM 12427 / ZAS-2</strain>
    </source>
</reference>
<dbReference type="GO" id="GO:0043565">
    <property type="term" value="F:sequence-specific DNA binding"/>
    <property type="evidence" value="ECO:0007669"/>
    <property type="project" value="InterPro"/>
</dbReference>
<accession>F5YNH9</accession>
<dbReference type="Pfam" id="PF12833">
    <property type="entry name" value="HTH_18"/>
    <property type="match status" value="1"/>
</dbReference>
<protein>
    <submittedName>
        <fullName evidence="7">Two-component response regulator</fullName>
    </submittedName>
</protein>
<dbReference type="SUPFAM" id="SSF52172">
    <property type="entry name" value="CheY-like"/>
    <property type="match status" value="1"/>
</dbReference>
<dbReference type="Gene3D" id="1.10.10.60">
    <property type="entry name" value="Homeodomain-like"/>
    <property type="match status" value="2"/>
</dbReference>
<keyword evidence="3" id="KW-0804">Transcription</keyword>
<dbReference type="eggNOG" id="COG4753">
    <property type="taxonomic scope" value="Bacteria"/>
</dbReference>
<proteinExistence type="predicted"/>
<keyword evidence="1" id="KW-0805">Transcription regulation</keyword>
<dbReference type="EMBL" id="CP001843">
    <property type="protein sequence ID" value="AEF83640.1"/>
    <property type="molecule type" value="Genomic_DNA"/>
</dbReference>
<dbReference type="STRING" id="545694.TREPR_3004"/>
<dbReference type="InterPro" id="IPR018062">
    <property type="entry name" value="HTH_AraC-typ_CS"/>
</dbReference>
<gene>
    <name evidence="7" type="ordered locus">TREPR_3004</name>
</gene>
<dbReference type="Proteomes" id="UP000009223">
    <property type="component" value="Chromosome"/>
</dbReference>
<dbReference type="PANTHER" id="PTHR43280">
    <property type="entry name" value="ARAC-FAMILY TRANSCRIPTIONAL REGULATOR"/>
    <property type="match status" value="1"/>
</dbReference>
<dbReference type="InterPro" id="IPR018060">
    <property type="entry name" value="HTH_AraC"/>
</dbReference>
<dbReference type="PROSITE" id="PS00041">
    <property type="entry name" value="HTH_ARAC_FAMILY_1"/>
    <property type="match status" value="1"/>
</dbReference>
<dbReference type="PRINTS" id="PR00032">
    <property type="entry name" value="HTHARAC"/>
</dbReference>
<dbReference type="PANTHER" id="PTHR43280:SF28">
    <property type="entry name" value="HTH-TYPE TRANSCRIPTIONAL ACTIVATOR RHAS"/>
    <property type="match status" value="1"/>
</dbReference>
<evidence type="ECO:0000256" key="1">
    <source>
        <dbReference type="ARBA" id="ARBA00023015"/>
    </source>
</evidence>
<dbReference type="KEGG" id="tpi:TREPR_3004"/>
<dbReference type="GO" id="GO:0000160">
    <property type="term" value="P:phosphorelay signal transduction system"/>
    <property type="evidence" value="ECO:0007669"/>
    <property type="project" value="InterPro"/>
</dbReference>
<feature type="domain" description="Response regulatory" evidence="6">
    <location>
        <begin position="3"/>
        <end position="119"/>
    </location>
</feature>
<dbReference type="Gene3D" id="3.40.50.2300">
    <property type="match status" value="1"/>
</dbReference>
<evidence type="ECO:0000259" key="6">
    <source>
        <dbReference type="PROSITE" id="PS50110"/>
    </source>
</evidence>
<dbReference type="PROSITE" id="PS01124">
    <property type="entry name" value="HTH_ARAC_FAMILY_2"/>
    <property type="match status" value="1"/>
</dbReference>